<reference evidence="1 2" key="1">
    <citation type="submission" date="2017-04" db="EMBL/GenBank/DDBJ databases">
        <title>A new member of the family Flavobacteriaceae isolated from ascidians.</title>
        <authorList>
            <person name="Chen L."/>
        </authorList>
    </citation>
    <scope>NUCLEOTIDE SEQUENCE [LARGE SCALE GENOMIC DNA]</scope>
    <source>
        <strain evidence="1 2">HQA918</strain>
    </source>
</reference>
<accession>A0A2A4G4V4</accession>
<comment type="caution">
    <text evidence="1">The sequence shown here is derived from an EMBL/GenBank/DDBJ whole genome shotgun (WGS) entry which is preliminary data.</text>
</comment>
<dbReference type="Proteomes" id="UP000219559">
    <property type="component" value="Unassembled WGS sequence"/>
</dbReference>
<sequence>MFREELKSFERRIREIPDTGKLYPRELNKGIQLCNDTLHSFRRIIERDGFQDKESEIDFFKKIKVVPMGYLVYFDRVRACESRLPKIGTEHQLRYLRKKMNKINRFFTEHREFVLYMEQGLRYLDHQYFIRQRPLYTVGVFEGFGYLDPLFFTSHDLLWSKINGMDRFIVYLQHRIREVRSAQDIEAQGRSNERPLVWSASKVALTELIYALYSSSVVNHGKEDIRSIAKAFEKLFNIKLDNIYKTYSEIKTRKETKARFLEELIYRFNQKIHDDDGI</sequence>
<dbReference type="EMBL" id="NBWU01000007">
    <property type="protein sequence ID" value="PCE63016.1"/>
    <property type="molecule type" value="Genomic_DNA"/>
</dbReference>
<name>A0A2A4G4V4_9FLAO</name>
<dbReference type="InterPro" id="IPR018534">
    <property type="entry name" value="Tet_reg_excision_RteC"/>
</dbReference>
<dbReference type="RefSeq" id="WP_097441125.1">
    <property type="nucleotide sequence ID" value="NZ_KZ300477.1"/>
</dbReference>
<dbReference type="OrthoDB" id="790983at2"/>
<organism evidence="1 2">
    <name type="scientific">Sediminicola luteus</name>
    <dbReference type="NCBI Taxonomy" id="319238"/>
    <lineage>
        <taxon>Bacteria</taxon>
        <taxon>Pseudomonadati</taxon>
        <taxon>Bacteroidota</taxon>
        <taxon>Flavobacteriia</taxon>
        <taxon>Flavobacteriales</taxon>
        <taxon>Flavobacteriaceae</taxon>
        <taxon>Sediminicola</taxon>
    </lineage>
</organism>
<dbReference type="AlphaFoldDB" id="A0A2A4G4V4"/>
<evidence type="ECO:0000313" key="2">
    <source>
        <dbReference type="Proteomes" id="UP000219559"/>
    </source>
</evidence>
<protein>
    <recommendedName>
        <fullName evidence="3">Tetracycline regulation of excision, RteC</fullName>
    </recommendedName>
</protein>
<proteinExistence type="predicted"/>
<gene>
    <name evidence="1" type="ORF">B7P33_17230</name>
</gene>
<evidence type="ECO:0000313" key="1">
    <source>
        <dbReference type="EMBL" id="PCE63016.1"/>
    </source>
</evidence>
<keyword evidence="2" id="KW-1185">Reference proteome</keyword>
<evidence type="ECO:0008006" key="3">
    <source>
        <dbReference type="Google" id="ProtNLM"/>
    </source>
</evidence>
<dbReference type="Pfam" id="PF09357">
    <property type="entry name" value="RteC"/>
    <property type="match status" value="1"/>
</dbReference>